<feature type="domain" description="Response regulatory" evidence="3">
    <location>
        <begin position="9"/>
        <end position="118"/>
    </location>
</feature>
<dbReference type="EMBL" id="APMP01000032">
    <property type="protein sequence ID" value="ENZ80466.1"/>
    <property type="molecule type" value="Genomic_DNA"/>
</dbReference>
<dbReference type="Proteomes" id="UP000013063">
    <property type="component" value="Unassembled WGS sequence"/>
</dbReference>
<dbReference type="PANTHER" id="PTHR44591:SF3">
    <property type="entry name" value="RESPONSE REGULATORY DOMAIN-CONTAINING PROTEIN"/>
    <property type="match status" value="1"/>
</dbReference>
<dbReference type="SMART" id="SM00448">
    <property type="entry name" value="REC"/>
    <property type="match status" value="1"/>
</dbReference>
<dbReference type="OrthoDB" id="7509750at2"/>
<dbReference type="STRING" id="1292034.OR37_03678"/>
<sequence length="120" mass="12748">MTEHAKARHVLIIEDEILIAFEVEALLAEQGFTSFDIADSPGDALALALANPPDLITADYRIVGGTGVEAVEAIQRQLGSIPVVYVTGNSDLVQDRLRPIVGKPISPRILAEACAQALMA</sequence>
<dbReference type="Pfam" id="PF00072">
    <property type="entry name" value="Response_reg"/>
    <property type="match status" value="1"/>
</dbReference>
<dbReference type="SUPFAM" id="SSF52172">
    <property type="entry name" value="CheY-like"/>
    <property type="match status" value="1"/>
</dbReference>
<reference evidence="4 5" key="1">
    <citation type="journal article" date="2013" name="Genome Announc.">
        <title>Draft Genome Sequence for Caulobacter sp. Strain OR37, a Bacterium Tolerant to Heavy Metals.</title>
        <authorList>
            <person name="Utturkar S.M."/>
            <person name="Bollmann A."/>
            <person name="Brzoska R.M."/>
            <person name="Klingeman D.M."/>
            <person name="Epstein S.E."/>
            <person name="Palumbo A.V."/>
            <person name="Brown S.D."/>
        </authorList>
    </citation>
    <scope>NUCLEOTIDE SEQUENCE [LARGE SCALE GENOMIC DNA]</scope>
    <source>
        <strain evidence="4 5">OR37</strain>
    </source>
</reference>
<evidence type="ECO:0000313" key="5">
    <source>
        <dbReference type="Proteomes" id="UP000013063"/>
    </source>
</evidence>
<dbReference type="InterPro" id="IPR001789">
    <property type="entry name" value="Sig_transdc_resp-reg_receiver"/>
</dbReference>
<dbReference type="PROSITE" id="PS50110">
    <property type="entry name" value="RESPONSE_REGULATORY"/>
    <property type="match status" value="1"/>
</dbReference>
<dbReference type="RefSeq" id="WP_004623225.1">
    <property type="nucleotide sequence ID" value="NZ_APMP01000032.1"/>
</dbReference>
<dbReference type="InterPro" id="IPR011006">
    <property type="entry name" value="CheY-like_superfamily"/>
</dbReference>
<dbReference type="PANTHER" id="PTHR44591">
    <property type="entry name" value="STRESS RESPONSE REGULATOR PROTEIN 1"/>
    <property type="match status" value="1"/>
</dbReference>
<evidence type="ECO:0000256" key="2">
    <source>
        <dbReference type="PROSITE-ProRule" id="PRU00169"/>
    </source>
</evidence>
<dbReference type="InterPro" id="IPR050595">
    <property type="entry name" value="Bact_response_regulator"/>
</dbReference>
<organism evidence="4 5">
    <name type="scientific">Caulobacter vibrioides OR37</name>
    <dbReference type="NCBI Taxonomy" id="1292034"/>
    <lineage>
        <taxon>Bacteria</taxon>
        <taxon>Pseudomonadati</taxon>
        <taxon>Pseudomonadota</taxon>
        <taxon>Alphaproteobacteria</taxon>
        <taxon>Caulobacterales</taxon>
        <taxon>Caulobacteraceae</taxon>
        <taxon>Caulobacter</taxon>
    </lineage>
</organism>
<keyword evidence="1 2" id="KW-0597">Phosphoprotein</keyword>
<dbReference type="eggNOG" id="COG0784">
    <property type="taxonomic scope" value="Bacteria"/>
</dbReference>
<proteinExistence type="predicted"/>
<evidence type="ECO:0000256" key="1">
    <source>
        <dbReference type="ARBA" id="ARBA00022553"/>
    </source>
</evidence>
<gene>
    <name evidence="4" type="ORF">OR37_03678</name>
</gene>
<dbReference type="PATRIC" id="fig|1292034.3.peg.3651"/>
<feature type="modified residue" description="4-aspartylphosphate" evidence="2">
    <location>
        <position position="59"/>
    </location>
</feature>
<comment type="caution">
    <text evidence="4">The sequence shown here is derived from an EMBL/GenBank/DDBJ whole genome shotgun (WGS) entry which is preliminary data.</text>
</comment>
<name>R0CVA5_CAUVI</name>
<keyword evidence="5" id="KW-1185">Reference proteome</keyword>
<dbReference type="AlphaFoldDB" id="R0CVA5"/>
<accession>R0CVA5</accession>
<dbReference type="Gene3D" id="3.40.50.2300">
    <property type="match status" value="1"/>
</dbReference>
<dbReference type="GO" id="GO:0000160">
    <property type="term" value="P:phosphorelay signal transduction system"/>
    <property type="evidence" value="ECO:0007669"/>
    <property type="project" value="InterPro"/>
</dbReference>
<protein>
    <recommendedName>
        <fullName evidence="3">Response regulatory domain-containing protein</fullName>
    </recommendedName>
</protein>
<evidence type="ECO:0000313" key="4">
    <source>
        <dbReference type="EMBL" id="ENZ80466.1"/>
    </source>
</evidence>
<evidence type="ECO:0000259" key="3">
    <source>
        <dbReference type="PROSITE" id="PS50110"/>
    </source>
</evidence>